<sequence>MGRFDGRAVIVTGSSNGIGRATAQLFARKGAMVTICGRDENTLNESKNIVLAENGNAEEKVLVVRGDIREEEVMQRTIGETVKKFGRLDVLVNNAGGAAKVAKIDIEKSELEGDMASFDYALDLNLKSVFRLCQLAYPHLMQTKGEIVNVSSIAGLNNGNATISSFYSIAKAAQDQLTRNLAIHYITKGVRVNSVNPGAVSTNIMQKHGLTDEMVKKMEDQVITDKSRIPYQKIGKPEEVAEAILFLADRKRSNYIVGHQLVIDGGANGGYGRGEIKKLGSIFGCRTRDRQHLYFLFCLIHC</sequence>
<dbReference type="InterPro" id="IPR002347">
    <property type="entry name" value="SDR_fam"/>
</dbReference>
<dbReference type="SUPFAM" id="SSF51735">
    <property type="entry name" value="NAD(P)-binding Rossmann-fold domains"/>
    <property type="match status" value="1"/>
</dbReference>
<accession>A0ABR1BPI5</accession>
<dbReference type="PRINTS" id="PR00081">
    <property type="entry name" value="GDHRDH"/>
</dbReference>
<name>A0ABR1BPI5_NECAM</name>
<evidence type="ECO:0000313" key="1">
    <source>
        <dbReference type="EMBL" id="KAK6727223.1"/>
    </source>
</evidence>
<dbReference type="Pfam" id="PF13561">
    <property type="entry name" value="adh_short_C2"/>
    <property type="match status" value="1"/>
</dbReference>
<evidence type="ECO:0008006" key="3">
    <source>
        <dbReference type="Google" id="ProtNLM"/>
    </source>
</evidence>
<reference evidence="1 2" key="1">
    <citation type="submission" date="2023-08" db="EMBL/GenBank/DDBJ databases">
        <title>A Necator americanus chromosomal reference genome.</title>
        <authorList>
            <person name="Ilik V."/>
            <person name="Petrzelkova K.J."/>
            <person name="Pardy F."/>
            <person name="Fuh T."/>
            <person name="Niatou-Singa F.S."/>
            <person name="Gouil Q."/>
            <person name="Baker L."/>
            <person name="Ritchie M.E."/>
            <person name="Jex A.R."/>
            <person name="Gazzola D."/>
            <person name="Li H."/>
            <person name="Toshio Fujiwara R."/>
            <person name="Zhan B."/>
            <person name="Aroian R.V."/>
            <person name="Pafco B."/>
            <person name="Schwarz E.M."/>
        </authorList>
    </citation>
    <scope>NUCLEOTIDE SEQUENCE [LARGE SCALE GENOMIC DNA]</scope>
    <source>
        <strain evidence="1 2">Aroian</strain>
        <tissue evidence="1">Whole animal</tissue>
    </source>
</reference>
<dbReference type="PRINTS" id="PR00080">
    <property type="entry name" value="SDRFAMILY"/>
</dbReference>
<gene>
    <name evidence="1" type="primary">Necator_chrI.g1249</name>
    <name evidence="1" type="ORF">RB195_005123</name>
</gene>
<dbReference type="PANTHER" id="PTHR44115">
    <property type="entry name" value="PROTEIN CBG09704"/>
    <property type="match status" value="1"/>
</dbReference>
<keyword evidence="2" id="KW-1185">Reference proteome</keyword>
<proteinExistence type="predicted"/>
<dbReference type="InterPro" id="IPR036291">
    <property type="entry name" value="NAD(P)-bd_dom_sf"/>
</dbReference>
<protein>
    <recommendedName>
        <fullName evidence="3">Oxidoreductase, short chain dehydrogenase/reductase family protein</fullName>
    </recommendedName>
</protein>
<dbReference type="PANTHER" id="PTHR44115:SF2">
    <property type="entry name" value="NAD(P)-BINDING PROTEIN"/>
    <property type="match status" value="1"/>
</dbReference>
<comment type="caution">
    <text evidence="1">The sequence shown here is derived from an EMBL/GenBank/DDBJ whole genome shotgun (WGS) entry which is preliminary data.</text>
</comment>
<dbReference type="Gene3D" id="3.40.50.720">
    <property type="entry name" value="NAD(P)-binding Rossmann-like Domain"/>
    <property type="match status" value="1"/>
</dbReference>
<evidence type="ECO:0000313" key="2">
    <source>
        <dbReference type="Proteomes" id="UP001303046"/>
    </source>
</evidence>
<organism evidence="1 2">
    <name type="scientific">Necator americanus</name>
    <name type="common">Human hookworm</name>
    <dbReference type="NCBI Taxonomy" id="51031"/>
    <lineage>
        <taxon>Eukaryota</taxon>
        <taxon>Metazoa</taxon>
        <taxon>Ecdysozoa</taxon>
        <taxon>Nematoda</taxon>
        <taxon>Chromadorea</taxon>
        <taxon>Rhabditida</taxon>
        <taxon>Rhabditina</taxon>
        <taxon>Rhabditomorpha</taxon>
        <taxon>Strongyloidea</taxon>
        <taxon>Ancylostomatidae</taxon>
        <taxon>Bunostominae</taxon>
        <taxon>Necator</taxon>
    </lineage>
</organism>
<dbReference type="EMBL" id="JAVFWL010000001">
    <property type="protein sequence ID" value="KAK6727223.1"/>
    <property type="molecule type" value="Genomic_DNA"/>
</dbReference>
<dbReference type="Proteomes" id="UP001303046">
    <property type="component" value="Unassembled WGS sequence"/>
</dbReference>